<organism evidence="3 4">
    <name type="scientific">Agaribacter flavus</name>
    <dbReference type="NCBI Taxonomy" id="1902781"/>
    <lineage>
        <taxon>Bacteria</taxon>
        <taxon>Pseudomonadati</taxon>
        <taxon>Pseudomonadota</taxon>
        <taxon>Gammaproteobacteria</taxon>
        <taxon>Alteromonadales</taxon>
        <taxon>Alteromonadaceae</taxon>
        <taxon>Agaribacter</taxon>
    </lineage>
</organism>
<accession>A0ABV7FUR1</accession>
<sequence length="820" mass="92566">MPNTHTTNFPQWVLDYQRSGQEGQSDTVFSRLSQLSKDDIANRAQEIRRLLRTSGYNTSTDVMSWQLDPIPYLASLEEWHTLSSGVRQRMRLLQRILADLHGQQSLISDGLIAPRHLMAHPAYLPEASQFNLSPMLLAAFDIAKEANGQFTIVKDHFQFPRGLGVQLENRIVSRRVMSEEFAELGIERIAIFFKHIQQSLSQVVTENRAPRIVILTEGPDSDDYPEQAYLATFMDMILARSADLTVREGAVWIKALDGLRKVDVIIRWIPDHLLDSLEQPQYSDIGVPGLFMAVRAGSVMLINGPGTSMLQIPSVHEAIPAIAQHWLNESLILPQLEILPYNSIPLTQQEQYEVKHYTDPRWKMEQLPQTEHPESTLFWQRSPNYSVAPFWDKASLAPQKFYFRCFAFWDGQQVTVMPAALCKTINAVQGDTCAIKDTWVPAVGPHESAVLPKLNLPDAGEDIALIEGLIPSRAAENLFWLGCGLERCESVVRLLRVYMDRFTEEALYPDERNSRSLALFQRGIISQALVYPYNRQSSEQPVAAPISHKLVVWQCMAGENGQNVLDNTIALVLSSAKQIQELLSYDSLRIIDMLQTLHQAMKKLKKDAPLHQLQSLLDGIIAQIMAFNGSIIDSLALNSGAFMLDIGRRLERSKQLTATMHTMLTDAPEEREQIGALDAVLLTQVSAVTHRRRYRIKHSIETGIELLLVDAEYPRSLAYQLEQLLCLSEHLPSHKRPGFLTTATKLLLQLKTLCALAEPAELAKVTNNKREALSSLLLSISTTLTQYRERLQTRYFSHTQPASKLAWSDLPSAQEKKSEV</sequence>
<feature type="domain" description="DUF403" evidence="1">
    <location>
        <begin position="471"/>
        <end position="796"/>
    </location>
</feature>
<dbReference type="Pfam" id="PF04168">
    <property type="entry name" value="Alpha-E"/>
    <property type="match status" value="1"/>
</dbReference>
<evidence type="ECO:0000313" key="4">
    <source>
        <dbReference type="Proteomes" id="UP001595478"/>
    </source>
</evidence>
<proteinExistence type="predicted"/>
<dbReference type="EMBL" id="JBHRSW010000018">
    <property type="protein sequence ID" value="MFC3122216.1"/>
    <property type="molecule type" value="Genomic_DNA"/>
</dbReference>
<dbReference type="PANTHER" id="PTHR34595:SF7">
    <property type="entry name" value="SLL1039 PROTEIN"/>
    <property type="match status" value="1"/>
</dbReference>
<evidence type="ECO:0000259" key="2">
    <source>
        <dbReference type="Pfam" id="PF14403"/>
    </source>
</evidence>
<feature type="domain" description="Circularly permuted ATP-grasp type 2" evidence="2">
    <location>
        <begin position="71"/>
        <end position="337"/>
    </location>
</feature>
<dbReference type="PANTHER" id="PTHR34595">
    <property type="entry name" value="BLR5612 PROTEIN"/>
    <property type="match status" value="1"/>
</dbReference>
<dbReference type="InterPro" id="IPR051680">
    <property type="entry name" value="ATP-dep_Glu-Cys_Ligase-2"/>
</dbReference>
<dbReference type="Pfam" id="PF14403">
    <property type="entry name" value="CP_ATPgrasp_2"/>
    <property type="match status" value="1"/>
</dbReference>
<reference evidence="4" key="1">
    <citation type="journal article" date="2019" name="Int. J. Syst. Evol. Microbiol.">
        <title>The Global Catalogue of Microorganisms (GCM) 10K type strain sequencing project: providing services to taxonomists for standard genome sequencing and annotation.</title>
        <authorList>
            <consortium name="The Broad Institute Genomics Platform"/>
            <consortium name="The Broad Institute Genome Sequencing Center for Infectious Disease"/>
            <person name="Wu L."/>
            <person name="Ma J."/>
        </authorList>
    </citation>
    <scope>NUCLEOTIDE SEQUENCE [LARGE SCALE GENOMIC DNA]</scope>
    <source>
        <strain evidence="4">KCTC 52473</strain>
    </source>
</reference>
<dbReference type="SUPFAM" id="SSF56059">
    <property type="entry name" value="Glutathione synthetase ATP-binding domain-like"/>
    <property type="match status" value="1"/>
</dbReference>
<dbReference type="InterPro" id="IPR007296">
    <property type="entry name" value="DUF403"/>
</dbReference>
<gene>
    <name evidence="3" type="ORF">ACFOHL_11350</name>
</gene>
<dbReference type="RefSeq" id="WP_376920349.1">
    <property type="nucleotide sequence ID" value="NZ_JBHRSW010000018.1"/>
</dbReference>
<name>A0ABV7FUR1_9ALTE</name>
<evidence type="ECO:0000259" key="1">
    <source>
        <dbReference type="Pfam" id="PF04168"/>
    </source>
</evidence>
<protein>
    <submittedName>
        <fullName evidence="3">Circularly permuted type 2 ATP-grasp protein</fullName>
    </submittedName>
</protein>
<dbReference type="Proteomes" id="UP001595478">
    <property type="component" value="Unassembled WGS sequence"/>
</dbReference>
<dbReference type="InterPro" id="IPR025841">
    <property type="entry name" value="CP_ATPgrasp_2"/>
</dbReference>
<keyword evidence="4" id="KW-1185">Reference proteome</keyword>
<comment type="caution">
    <text evidence="3">The sequence shown here is derived from an EMBL/GenBank/DDBJ whole genome shotgun (WGS) entry which is preliminary data.</text>
</comment>
<dbReference type="Gene3D" id="3.40.50.11290">
    <property type="match status" value="1"/>
</dbReference>
<evidence type="ECO:0000313" key="3">
    <source>
        <dbReference type="EMBL" id="MFC3122216.1"/>
    </source>
</evidence>